<dbReference type="AlphaFoldDB" id="A0AAX6MNQ7"/>
<comment type="similarity">
    <text evidence="1 6 7">Belongs to the peptidase S8 family.</text>
</comment>
<evidence type="ECO:0000313" key="11">
    <source>
        <dbReference type="EMBL" id="KAK6954124.1"/>
    </source>
</evidence>
<dbReference type="EMBL" id="JBANMG010000004">
    <property type="protein sequence ID" value="KAK6954124.1"/>
    <property type="molecule type" value="Genomic_DNA"/>
</dbReference>
<gene>
    <name evidence="11" type="ORF">Daesc_004086</name>
</gene>
<evidence type="ECO:0000256" key="5">
    <source>
        <dbReference type="ARBA" id="ARBA00022825"/>
    </source>
</evidence>
<feature type="active site" description="Charge relay system" evidence="6">
    <location>
        <position position="349"/>
    </location>
</feature>
<evidence type="ECO:0000256" key="2">
    <source>
        <dbReference type="ARBA" id="ARBA00022670"/>
    </source>
</evidence>
<dbReference type="GO" id="GO:0005576">
    <property type="term" value="C:extracellular region"/>
    <property type="evidence" value="ECO:0007669"/>
    <property type="project" value="UniProtKB-ARBA"/>
</dbReference>
<dbReference type="InterPro" id="IPR010259">
    <property type="entry name" value="S8pro/Inhibitor_I9"/>
</dbReference>
<dbReference type="Gene3D" id="3.40.50.200">
    <property type="entry name" value="Peptidase S8/S53 domain"/>
    <property type="match status" value="1"/>
</dbReference>
<dbReference type="InterPro" id="IPR036852">
    <property type="entry name" value="Peptidase_S8/S53_dom_sf"/>
</dbReference>
<dbReference type="Gene3D" id="3.30.70.80">
    <property type="entry name" value="Peptidase S8 propeptide/proteinase inhibitor I9"/>
    <property type="match status" value="1"/>
</dbReference>
<feature type="chain" id="PRO_5043455720" evidence="8">
    <location>
        <begin position="18"/>
        <end position="406"/>
    </location>
</feature>
<dbReference type="CDD" id="cd04077">
    <property type="entry name" value="Peptidases_S8_PCSK9_ProteinaseK_like"/>
    <property type="match status" value="1"/>
</dbReference>
<dbReference type="GO" id="GO:0004252">
    <property type="term" value="F:serine-type endopeptidase activity"/>
    <property type="evidence" value="ECO:0007669"/>
    <property type="project" value="UniProtKB-UniRule"/>
</dbReference>
<feature type="active site" description="Charge relay system" evidence="6">
    <location>
        <position position="192"/>
    </location>
</feature>
<name>A0AAX6MNQ7_9PEZI</name>
<evidence type="ECO:0000256" key="6">
    <source>
        <dbReference type="PROSITE-ProRule" id="PRU01240"/>
    </source>
</evidence>
<accession>A0AAX6MNQ7</accession>
<evidence type="ECO:0000256" key="4">
    <source>
        <dbReference type="ARBA" id="ARBA00022801"/>
    </source>
</evidence>
<feature type="domain" description="Inhibitor I9" evidence="10">
    <location>
        <begin position="33"/>
        <end position="109"/>
    </location>
</feature>
<keyword evidence="5 6" id="KW-0720">Serine protease</keyword>
<dbReference type="PANTHER" id="PTHR43806">
    <property type="entry name" value="PEPTIDASE S8"/>
    <property type="match status" value="1"/>
</dbReference>
<dbReference type="SUPFAM" id="SSF54897">
    <property type="entry name" value="Protease propeptides/inhibitors"/>
    <property type="match status" value="1"/>
</dbReference>
<evidence type="ECO:0000256" key="1">
    <source>
        <dbReference type="ARBA" id="ARBA00011073"/>
    </source>
</evidence>
<dbReference type="GO" id="GO:0006508">
    <property type="term" value="P:proteolysis"/>
    <property type="evidence" value="ECO:0007669"/>
    <property type="project" value="UniProtKB-KW"/>
</dbReference>
<dbReference type="SUPFAM" id="SSF52743">
    <property type="entry name" value="Subtilisin-like"/>
    <property type="match status" value="1"/>
</dbReference>
<feature type="active site" description="Charge relay system" evidence="6">
    <location>
        <position position="160"/>
    </location>
</feature>
<proteinExistence type="inferred from homology"/>
<organism evidence="11 12">
    <name type="scientific">Daldinia eschscholtzii</name>
    <dbReference type="NCBI Taxonomy" id="292717"/>
    <lineage>
        <taxon>Eukaryota</taxon>
        <taxon>Fungi</taxon>
        <taxon>Dikarya</taxon>
        <taxon>Ascomycota</taxon>
        <taxon>Pezizomycotina</taxon>
        <taxon>Sordariomycetes</taxon>
        <taxon>Xylariomycetidae</taxon>
        <taxon>Xylariales</taxon>
        <taxon>Hypoxylaceae</taxon>
        <taxon>Daldinia</taxon>
    </lineage>
</organism>
<dbReference type="PROSITE" id="PS51892">
    <property type="entry name" value="SUBTILASE"/>
    <property type="match status" value="1"/>
</dbReference>
<keyword evidence="2 6" id="KW-0645">Protease</keyword>
<dbReference type="InterPro" id="IPR050131">
    <property type="entry name" value="Peptidase_S8_subtilisin-like"/>
</dbReference>
<reference evidence="11 12" key="1">
    <citation type="journal article" date="2024" name="Front Chem Biol">
        <title>Unveiling the potential of Daldinia eschscholtzii MFLUCC 19-0629 through bioactivity and bioinformatics studies for enhanced sustainable agriculture production.</title>
        <authorList>
            <person name="Brooks S."/>
            <person name="Weaver J.A."/>
            <person name="Klomchit A."/>
            <person name="Alharthi S.A."/>
            <person name="Onlamun T."/>
            <person name="Nurani R."/>
            <person name="Vong T.K."/>
            <person name="Alberti F."/>
            <person name="Greco C."/>
        </authorList>
    </citation>
    <scope>NUCLEOTIDE SEQUENCE [LARGE SCALE GENOMIC DNA]</scope>
    <source>
        <strain evidence="11">MFLUCC 19-0629</strain>
    </source>
</reference>
<keyword evidence="4 6" id="KW-0378">Hydrolase</keyword>
<dbReference type="PROSITE" id="PS00138">
    <property type="entry name" value="SUBTILASE_SER"/>
    <property type="match status" value="1"/>
</dbReference>
<evidence type="ECO:0000259" key="10">
    <source>
        <dbReference type="Pfam" id="PF05922"/>
    </source>
</evidence>
<protein>
    <submittedName>
        <fullName evidence="11">Uncharacterized protein</fullName>
    </submittedName>
</protein>
<dbReference type="FunFam" id="3.40.50.200:FF:000014">
    <property type="entry name" value="Proteinase K"/>
    <property type="match status" value="1"/>
</dbReference>
<dbReference type="Pfam" id="PF05922">
    <property type="entry name" value="Inhibitor_I9"/>
    <property type="match status" value="1"/>
</dbReference>
<evidence type="ECO:0000256" key="8">
    <source>
        <dbReference type="SAM" id="SignalP"/>
    </source>
</evidence>
<feature type="signal peptide" evidence="8">
    <location>
        <begin position="1"/>
        <end position="17"/>
    </location>
</feature>
<comment type="caution">
    <text evidence="11">The sequence shown here is derived from an EMBL/GenBank/DDBJ whole genome shotgun (WGS) entry which is preliminary data.</text>
</comment>
<evidence type="ECO:0000256" key="7">
    <source>
        <dbReference type="RuleBase" id="RU003355"/>
    </source>
</evidence>
<dbReference type="InterPro" id="IPR000209">
    <property type="entry name" value="Peptidase_S8/S53_dom"/>
</dbReference>
<evidence type="ECO:0000259" key="9">
    <source>
        <dbReference type="Pfam" id="PF00082"/>
    </source>
</evidence>
<dbReference type="InterPro" id="IPR037045">
    <property type="entry name" value="S8pro/Inhibitor_I9_sf"/>
</dbReference>
<dbReference type="InterPro" id="IPR023828">
    <property type="entry name" value="Peptidase_S8_Ser-AS"/>
</dbReference>
<keyword evidence="3 8" id="KW-0732">Signal</keyword>
<evidence type="ECO:0000313" key="12">
    <source>
        <dbReference type="Proteomes" id="UP001369815"/>
    </source>
</evidence>
<keyword evidence="12" id="KW-1185">Reference proteome</keyword>
<dbReference type="InterPro" id="IPR015500">
    <property type="entry name" value="Peptidase_S8_subtilisin-rel"/>
</dbReference>
<sequence>MKTFNFFLAALVPLVLAKAPLMHRDIADGIDDNYIVVMKSATPKTFQAHYQRIHYTSSQRTKGAKKGVVKTYQVPGFNGYHVECDDATLDSIRNDPLVSYVARDGKVTAQAAISRNTPRADPKPDTWGLGRISHRDPGVGTYVDDAARGTEPPTYAYILDTGIRVTHQEFGGRATFGKNFINGAQDVDDNGHGTHTAATVGGNTVGVNNSTMLIGVKVLDKDSSGSWSGIIAGIDWAVNDAQTKGKIDRSVINMSIGGPRFQALDDVVKNAVATGMTVVVAASNYGVDACTYSPAAVPEAITVAAIDQSDNRPDWSNWGSCVDIFAPGSDIYSAWIDSDTSYYSMSGTSMASPHIAGLVTYLISRESISGVQKVSSRLTDLATRDKVQNANGSPNLIAFNGNEAEL</sequence>
<dbReference type="PRINTS" id="PR00723">
    <property type="entry name" value="SUBTILISIN"/>
</dbReference>
<feature type="domain" description="Peptidase S8/S53" evidence="9">
    <location>
        <begin position="158"/>
        <end position="382"/>
    </location>
</feature>
<dbReference type="InterPro" id="IPR023827">
    <property type="entry name" value="Peptidase_S8_Asp-AS"/>
</dbReference>
<dbReference type="PANTHER" id="PTHR43806:SF58">
    <property type="entry name" value="ALKALINE PROTEASE 1-RELATED"/>
    <property type="match status" value="1"/>
</dbReference>
<dbReference type="Proteomes" id="UP001369815">
    <property type="component" value="Unassembled WGS sequence"/>
</dbReference>
<dbReference type="InterPro" id="IPR034193">
    <property type="entry name" value="PCSK9_ProteinaseK-like"/>
</dbReference>
<dbReference type="Pfam" id="PF00082">
    <property type="entry name" value="Peptidase_S8"/>
    <property type="match status" value="1"/>
</dbReference>
<evidence type="ECO:0000256" key="3">
    <source>
        <dbReference type="ARBA" id="ARBA00022729"/>
    </source>
</evidence>
<dbReference type="PROSITE" id="PS00136">
    <property type="entry name" value="SUBTILASE_ASP"/>
    <property type="match status" value="1"/>
</dbReference>